<dbReference type="GO" id="GO:0005739">
    <property type="term" value="C:mitochondrion"/>
    <property type="evidence" value="ECO:0007669"/>
    <property type="project" value="TreeGrafter"/>
</dbReference>
<dbReference type="GO" id="GO:0005829">
    <property type="term" value="C:cytosol"/>
    <property type="evidence" value="ECO:0007669"/>
    <property type="project" value="TreeGrafter"/>
</dbReference>
<keyword evidence="1 3" id="KW-0418">Kinase</keyword>
<keyword evidence="1" id="KW-0547">Nucleotide-binding</keyword>
<dbReference type="Gene3D" id="3.30.420.40">
    <property type="match status" value="1"/>
</dbReference>
<evidence type="ECO:0000313" key="4">
    <source>
        <dbReference type="Proteomes" id="UP000585474"/>
    </source>
</evidence>
<dbReference type="GO" id="GO:0005536">
    <property type="term" value="F:D-glucose binding"/>
    <property type="evidence" value="ECO:0007669"/>
    <property type="project" value="InterPro"/>
</dbReference>
<dbReference type="InterPro" id="IPR001312">
    <property type="entry name" value="Hexokinase"/>
</dbReference>
<dbReference type="AlphaFoldDB" id="A0A7J0EJQ2"/>
<dbReference type="OrthoDB" id="419537at2759"/>
<dbReference type="Proteomes" id="UP000585474">
    <property type="component" value="Unassembled WGS sequence"/>
</dbReference>
<dbReference type="GO" id="GO:0006096">
    <property type="term" value="P:glycolytic process"/>
    <property type="evidence" value="ECO:0007669"/>
    <property type="project" value="UniProtKB-KW"/>
</dbReference>
<evidence type="ECO:0000256" key="1">
    <source>
        <dbReference type="RuleBase" id="RU362007"/>
    </source>
</evidence>
<dbReference type="Pfam" id="PF00349">
    <property type="entry name" value="Hexokinase_1"/>
    <property type="match status" value="1"/>
</dbReference>
<keyword evidence="4" id="KW-1185">Reference proteome</keyword>
<dbReference type="EMBL" id="BJWL01000005">
    <property type="protein sequence ID" value="GFY86691.1"/>
    <property type="molecule type" value="Genomic_DNA"/>
</dbReference>
<dbReference type="GO" id="GO:0001678">
    <property type="term" value="P:intracellular glucose homeostasis"/>
    <property type="evidence" value="ECO:0007669"/>
    <property type="project" value="InterPro"/>
</dbReference>
<dbReference type="InterPro" id="IPR043129">
    <property type="entry name" value="ATPase_NBD"/>
</dbReference>
<keyword evidence="1" id="KW-0324">Glycolysis</keyword>
<keyword evidence="1" id="KW-0808">Transferase</keyword>
<dbReference type="EC" id="2.7.1.-" evidence="1"/>
<comment type="caution">
    <text evidence="3">The sequence shown here is derived from an EMBL/GenBank/DDBJ whole genome shotgun (WGS) entry which is preliminary data.</text>
</comment>
<sequence>MNPYRNNTEEICIPSNVMAGSSKQHLIDYIAMELSKFISTHSESTEDASARQRKWGFTISYLVDQAAAVKRKSLAVDDQVGKELVNEMNQAFKKHGVDISVFALVDDATGDLAEGRYYNKETVAAITLGTGTNAAYIKTAPAVPKWNDP</sequence>
<dbReference type="PROSITE" id="PS51748">
    <property type="entry name" value="HEXOKINASE_2"/>
    <property type="match status" value="1"/>
</dbReference>
<dbReference type="SUPFAM" id="SSF53067">
    <property type="entry name" value="Actin-like ATPase domain"/>
    <property type="match status" value="1"/>
</dbReference>
<feature type="domain" description="Hexokinase N-terminal" evidence="2">
    <location>
        <begin position="5"/>
        <end position="117"/>
    </location>
</feature>
<evidence type="ECO:0000259" key="2">
    <source>
        <dbReference type="Pfam" id="PF00349"/>
    </source>
</evidence>
<comment type="similarity">
    <text evidence="1">Belongs to the hexokinase family.</text>
</comment>
<keyword evidence="1" id="KW-0067">ATP-binding</keyword>
<dbReference type="GO" id="GO:0005524">
    <property type="term" value="F:ATP binding"/>
    <property type="evidence" value="ECO:0007669"/>
    <property type="project" value="UniProtKB-UniRule"/>
</dbReference>
<name>A0A7J0EJQ2_9ERIC</name>
<gene>
    <name evidence="3" type="ORF">Acr_05g0003300</name>
</gene>
<dbReference type="GO" id="GO:0004396">
    <property type="term" value="F:hexokinase activity"/>
    <property type="evidence" value="ECO:0007669"/>
    <property type="project" value="UniProtKB-UniRule"/>
</dbReference>
<dbReference type="InterPro" id="IPR022672">
    <property type="entry name" value="Hexokinase_N"/>
</dbReference>
<organism evidence="3 4">
    <name type="scientific">Actinidia rufa</name>
    <dbReference type="NCBI Taxonomy" id="165716"/>
    <lineage>
        <taxon>Eukaryota</taxon>
        <taxon>Viridiplantae</taxon>
        <taxon>Streptophyta</taxon>
        <taxon>Embryophyta</taxon>
        <taxon>Tracheophyta</taxon>
        <taxon>Spermatophyta</taxon>
        <taxon>Magnoliopsida</taxon>
        <taxon>eudicotyledons</taxon>
        <taxon>Gunneridae</taxon>
        <taxon>Pentapetalae</taxon>
        <taxon>asterids</taxon>
        <taxon>Ericales</taxon>
        <taxon>Actinidiaceae</taxon>
        <taxon>Actinidia</taxon>
    </lineage>
</organism>
<proteinExistence type="inferred from homology"/>
<accession>A0A7J0EJQ2</accession>
<protein>
    <recommendedName>
        <fullName evidence="1">Phosphotransferase</fullName>
        <ecNumber evidence="1">2.7.1.-</ecNumber>
    </recommendedName>
</protein>
<dbReference type="PANTHER" id="PTHR19443">
    <property type="entry name" value="HEXOKINASE"/>
    <property type="match status" value="1"/>
</dbReference>
<dbReference type="PANTHER" id="PTHR19443:SF18">
    <property type="entry name" value="HEXOKINASE-LIKE 2 PROTEIN-RELATED"/>
    <property type="match status" value="1"/>
</dbReference>
<reference evidence="3 4" key="1">
    <citation type="submission" date="2019-07" db="EMBL/GenBank/DDBJ databases">
        <title>De Novo Assembly of kiwifruit Actinidia rufa.</title>
        <authorList>
            <person name="Sugita-Konishi S."/>
            <person name="Sato K."/>
            <person name="Mori E."/>
            <person name="Abe Y."/>
            <person name="Kisaki G."/>
            <person name="Hamano K."/>
            <person name="Suezawa K."/>
            <person name="Otani M."/>
            <person name="Fukuda T."/>
            <person name="Manabe T."/>
            <person name="Gomi K."/>
            <person name="Tabuchi M."/>
            <person name="Akimitsu K."/>
            <person name="Kataoka I."/>
        </authorList>
    </citation>
    <scope>NUCLEOTIDE SEQUENCE [LARGE SCALE GENOMIC DNA]</scope>
    <source>
        <strain evidence="4">cv. Fuchu</strain>
    </source>
</reference>
<evidence type="ECO:0000313" key="3">
    <source>
        <dbReference type="EMBL" id="GFY86691.1"/>
    </source>
</evidence>